<evidence type="ECO:0000259" key="7">
    <source>
        <dbReference type="Pfam" id="PF11262"/>
    </source>
</evidence>
<evidence type="ECO:0000313" key="11">
    <source>
        <dbReference type="Proteomes" id="UP001295684"/>
    </source>
</evidence>
<comment type="subcellular location">
    <subcellularLocation>
        <location evidence="1">Nucleus</location>
    </subcellularLocation>
</comment>
<dbReference type="InterPro" id="IPR021418">
    <property type="entry name" value="THO_THOC2_C"/>
</dbReference>
<comment type="caution">
    <text evidence="10">The sequence shown here is derived from an EMBL/GenBank/DDBJ whole genome shotgun (WGS) entry which is preliminary data.</text>
</comment>
<evidence type="ECO:0000256" key="6">
    <source>
        <dbReference type="SAM" id="MobiDB-lite"/>
    </source>
</evidence>
<evidence type="ECO:0000313" key="10">
    <source>
        <dbReference type="EMBL" id="CAI2362951.1"/>
    </source>
</evidence>
<gene>
    <name evidence="10" type="ORF">ECRASSUSDP1_LOCUS4281</name>
</gene>
<name>A0AAD1UAD2_EUPCR</name>
<feature type="domain" description="THO complex subunit 2 N-terminal" evidence="9">
    <location>
        <begin position="138"/>
        <end position="422"/>
    </location>
</feature>
<feature type="domain" description="THO complex subunitTHOC2 N-terminal" evidence="8">
    <location>
        <begin position="646"/>
        <end position="719"/>
    </location>
</feature>
<feature type="domain" description="THO complex subunit 2 N-terminal" evidence="9">
    <location>
        <begin position="499"/>
        <end position="644"/>
    </location>
</feature>
<dbReference type="InterPro" id="IPR040007">
    <property type="entry name" value="Tho2"/>
</dbReference>
<dbReference type="GO" id="GO:0006406">
    <property type="term" value="P:mRNA export from nucleus"/>
    <property type="evidence" value="ECO:0007669"/>
    <property type="project" value="InterPro"/>
</dbReference>
<dbReference type="PANTHER" id="PTHR21597">
    <property type="entry name" value="THO2 PROTEIN"/>
    <property type="match status" value="1"/>
</dbReference>
<feature type="domain" description="THO complex subunitTHOC2 C-terminal" evidence="7">
    <location>
        <begin position="979"/>
        <end position="1284"/>
    </location>
</feature>
<dbReference type="Pfam" id="PF11262">
    <property type="entry name" value="Tho2"/>
    <property type="match status" value="1"/>
</dbReference>
<feature type="coiled-coil region" evidence="5">
    <location>
        <begin position="1024"/>
        <end position="1051"/>
    </location>
</feature>
<dbReference type="GO" id="GO:0006397">
    <property type="term" value="P:mRNA processing"/>
    <property type="evidence" value="ECO:0007669"/>
    <property type="project" value="InterPro"/>
</dbReference>
<evidence type="ECO:0000256" key="5">
    <source>
        <dbReference type="SAM" id="Coils"/>
    </source>
</evidence>
<keyword evidence="11" id="KW-1185">Reference proteome</keyword>
<dbReference type="InterPro" id="IPR032302">
    <property type="entry name" value="THOC2_N"/>
</dbReference>
<sequence>MDTQEPEVTKQPEETKIDDKLPPVITNLKEDFKQLDINPEGSPDLAQKVQKGLLVILQSVFSTKNKSKEISEKMPELDEVHIDCEESIKIFEDLKRINSILLNKMICEVIWILTFNIKDLCGPADKKEDAAQSDNESKKNIRQAIIKFIENGLVTLETIQEELEEDALIELEFFSKDNYVSKRNKIRTNMLYELKKFNLFREENEGYARLITELVQPNVRSDNIETIIDNIFSLIGFFRLDPNRVIDVILDCYSFHPDNDCFQKILFRFIQKKRDEDSLSSISHILRFKIKNSYEHKKVPERLIKLAAYFIKNEEISLEEILEFDEKDNPLLNKNLNTPAGLTVGEIKKISEKARNPLADLNYLIIDKRLKAEEYYKDAHTIKLTQLSSQEKEKEKLRAKESLLRTYEKNFQLLLLSNLVKLNCWRDVEIMTTIPLTYLSNKFENVRNDSIIDAKWHRGLCQNLCDLLMWCIDPMYKKISPVTKFNRPYKKLPQEFTSNSWNPELSICQVNTVEELFVELPKIMRVLGAGISSDLICFTKLIRLLCSCFKKPISEEYKDILQNMLNFSFLPALSSIESNPGISNMIWELLQVYSSRERYEIYDFWFRIGSSMTCESVCQMCTTEKETLDWCKRVNNEKAKEAGRLLSRISCSNPLVSFDIVISNIRAYRNLTDPTLIALNYCSQLSLDCIAFTLVRQIMDFKTEKIEKTGTLSAWLQNITSFAGQFFKKHHNVDLNAIFVFLLNHIKQGFVPEMSLLRDIVMFMSGWVTLDLTEMTQNQIECLAGGFLLRIEASEYTEKLRSSKYSERALKRALYEITPYCYRENEDGELKQGNFSFAFLFMVLVGVTSKTVLYCHDSSQLRFLSSRHDDLHSIFIQINEFLMFAEKHPSSYEQLLPTNPLHVLTRTFGMHPEQVFTTIRHCLKPLYELSPEEFKAKTEEFKDVLDYHLSENAKCIGTECSNDYFTEKEYLIDQKNKVWNFITPELYTLFWYLQLSNIHCPIDKYKSTTEKIQARPVEDSESNKKKKSRIMKNKKRSIQALKDERDGILKNIELHETYIKGICENLFSSILSKNILYIRVYVIQYLIHPRMVFSPRDAIYVIKFMVLLTKLKTPYFNLIGLIGFLLKETLPYILCCTEKESHNFGLFFLELYKTLNHWQIREIWDKECYKTPGFYKKIVKDESNKEEDKDNKENSDKPRPEIMSYNEFLKVHNTLGKKILDIVKICLKRDYMAARNAIVMLKKLETVYPTEKNSIDKIKNMMEDLINTCEEDDLKTLANAYISILNRKIRANEPNNMEKGQIKEDIKGDSQRKRDDKYHSKSKSRERPRSRHSNRDSRSPTSRDRSRSQAKRDRKSKSPRRSDKRSKSKDMKDSRKRQKN</sequence>
<organism evidence="10 11">
    <name type="scientific">Euplotes crassus</name>
    <dbReference type="NCBI Taxonomy" id="5936"/>
    <lineage>
        <taxon>Eukaryota</taxon>
        <taxon>Sar</taxon>
        <taxon>Alveolata</taxon>
        <taxon>Ciliophora</taxon>
        <taxon>Intramacronucleata</taxon>
        <taxon>Spirotrichea</taxon>
        <taxon>Hypotrichia</taxon>
        <taxon>Euplotida</taxon>
        <taxon>Euplotidae</taxon>
        <taxon>Moneuplotes</taxon>
    </lineage>
</organism>
<feature type="compositionally biased region" description="Basic residues" evidence="6">
    <location>
        <begin position="1352"/>
        <end position="1367"/>
    </location>
</feature>
<reference evidence="10" key="1">
    <citation type="submission" date="2023-07" db="EMBL/GenBank/DDBJ databases">
        <authorList>
            <consortium name="AG Swart"/>
            <person name="Singh M."/>
            <person name="Singh A."/>
            <person name="Seah K."/>
            <person name="Emmerich C."/>
        </authorList>
    </citation>
    <scope>NUCLEOTIDE SEQUENCE</scope>
    <source>
        <strain evidence="10">DP1</strain>
    </source>
</reference>
<dbReference type="GO" id="GO:0003729">
    <property type="term" value="F:mRNA binding"/>
    <property type="evidence" value="ECO:0007669"/>
    <property type="project" value="TreeGrafter"/>
</dbReference>
<dbReference type="EMBL" id="CAMPGE010004110">
    <property type="protein sequence ID" value="CAI2362951.1"/>
    <property type="molecule type" value="Genomic_DNA"/>
</dbReference>
<evidence type="ECO:0000259" key="8">
    <source>
        <dbReference type="Pfam" id="PF11732"/>
    </source>
</evidence>
<feature type="compositionally biased region" description="Basic and acidic residues" evidence="6">
    <location>
        <begin position="1300"/>
        <end position="1351"/>
    </location>
</feature>
<dbReference type="Pfam" id="PF11732">
    <property type="entry name" value="Thoc2"/>
    <property type="match status" value="1"/>
</dbReference>
<comment type="similarity">
    <text evidence="2">Belongs to the THOC2 family.</text>
</comment>
<dbReference type="InterPro" id="IPR021726">
    <property type="entry name" value="THO_THOC2_N"/>
</dbReference>
<keyword evidence="4" id="KW-0539">Nucleus</keyword>
<dbReference type="Proteomes" id="UP001295684">
    <property type="component" value="Unassembled WGS sequence"/>
</dbReference>
<proteinExistence type="inferred from homology"/>
<feature type="region of interest" description="Disordered" evidence="6">
    <location>
        <begin position="1295"/>
        <end position="1380"/>
    </location>
</feature>
<protein>
    <recommendedName>
        <fullName evidence="3">THO complex subunit 2</fullName>
    </recommendedName>
</protein>
<evidence type="ECO:0000259" key="9">
    <source>
        <dbReference type="Pfam" id="PF16134"/>
    </source>
</evidence>
<evidence type="ECO:0000256" key="3">
    <source>
        <dbReference type="ARBA" id="ARBA00019596"/>
    </source>
</evidence>
<evidence type="ECO:0000256" key="4">
    <source>
        <dbReference type="ARBA" id="ARBA00023242"/>
    </source>
</evidence>
<dbReference type="Pfam" id="PF16134">
    <property type="entry name" value="THOC2_N"/>
    <property type="match status" value="2"/>
</dbReference>
<evidence type="ECO:0000256" key="2">
    <source>
        <dbReference type="ARBA" id="ARBA00007857"/>
    </source>
</evidence>
<dbReference type="GO" id="GO:0000445">
    <property type="term" value="C:THO complex part of transcription export complex"/>
    <property type="evidence" value="ECO:0007669"/>
    <property type="project" value="TreeGrafter"/>
</dbReference>
<keyword evidence="5" id="KW-0175">Coiled coil</keyword>
<accession>A0AAD1UAD2</accession>
<evidence type="ECO:0000256" key="1">
    <source>
        <dbReference type="ARBA" id="ARBA00004123"/>
    </source>
</evidence>
<dbReference type="PANTHER" id="PTHR21597:SF0">
    <property type="entry name" value="THO COMPLEX SUBUNIT 2"/>
    <property type="match status" value="1"/>
</dbReference>